<evidence type="ECO:0000313" key="3">
    <source>
        <dbReference type="Proteomes" id="UP001445335"/>
    </source>
</evidence>
<reference evidence="2 3" key="1">
    <citation type="journal article" date="2024" name="Nat. Commun.">
        <title>Phylogenomics reveals the evolutionary origins of lichenization in chlorophyte algae.</title>
        <authorList>
            <person name="Puginier C."/>
            <person name="Libourel C."/>
            <person name="Otte J."/>
            <person name="Skaloud P."/>
            <person name="Haon M."/>
            <person name="Grisel S."/>
            <person name="Petersen M."/>
            <person name="Berrin J.G."/>
            <person name="Delaux P.M."/>
            <person name="Dal Grande F."/>
            <person name="Keller J."/>
        </authorList>
    </citation>
    <scope>NUCLEOTIDE SEQUENCE [LARGE SCALE GENOMIC DNA]</scope>
    <source>
        <strain evidence="2 3">SAG 245.80</strain>
    </source>
</reference>
<dbReference type="Pfam" id="PF04564">
    <property type="entry name" value="U-box"/>
    <property type="match status" value="1"/>
</dbReference>
<keyword evidence="3" id="KW-1185">Reference proteome</keyword>
<dbReference type="Proteomes" id="UP001445335">
    <property type="component" value="Unassembled WGS sequence"/>
</dbReference>
<dbReference type="InterPro" id="IPR013083">
    <property type="entry name" value="Znf_RING/FYVE/PHD"/>
</dbReference>
<dbReference type="SMART" id="SM00504">
    <property type="entry name" value="Ubox"/>
    <property type="match status" value="1"/>
</dbReference>
<dbReference type="InterPro" id="IPR003613">
    <property type="entry name" value="Ubox_domain"/>
</dbReference>
<accession>A0AAW1RMU2</accession>
<evidence type="ECO:0000313" key="2">
    <source>
        <dbReference type="EMBL" id="KAK9835380.1"/>
    </source>
</evidence>
<name>A0AAW1RMU2_9CHLO</name>
<dbReference type="GO" id="GO:0016567">
    <property type="term" value="P:protein ubiquitination"/>
    <property type="evidence" value="ECO:0007669"/>
    <property type="project" value="InterPro"/>
</dbReference>
<feature type="domain" description="U-box" evidence="1">
    <location>
        <begin position="21"/>
        <end position="86"/>
    </location>
</feature>
<dbReference type="AlphaFoldDB" id="A0AAW1RMU2"/>
<gene>
    <name evidence="2" type="ORF">WJX81_006010</name>
</gene>
<organism evidence="2 3">
    <name type="scientific">Elliptochloris bilobata</name>
    <dbReference type="NCBI Taxonomy" id="381761"/>
    <lineage>
        <taxon>Eukaryota</taxon>
        <taxon>Viridiplantae</taxon>
        <taxon>Chlorophyta</taxon>
        <taxon>core chlorophytes</taxon>
        <taxon>Trebouxiophyceae</taxon>
        <taxon>Trebouxiophyceae incertae sedis</taxon>
        <taxon>Elliptochloris clade</taxon>
        <taxon>Elliptochloris</taxon>
    </lineage>
</organism>
<protein>
    <recommendedName>
        <fullName evidence="1">U-box domain-containing protein</fullName>
    </recommendedName>
</protein>
<dbReference type="Gene3D" id="3.30.40.10">
    <property type="entry name" value="Zinc/RING finger domain, C3HC4 (zinc finger)"/>
    <property type="match status" value="1"/>
</dbReference>
<dbReference type="EMBL" id="JALJOU010000028">
    <property type="protein sequence ID" value="KAK9835380.1"/>
    <property type="molecule type" value="Genomic_DNA"/>
</dbReference>
<dbReference type="SUPFAM" id="SSF57850">
    <property type="entry name" value="RING/U-box"/>
    <property type="match status" value="1"/>
</dbReference>
<comment type="caution">
    <text evidence="2">The sequence shown here is derived from an EMBL/GenBank/DDBJ whole genome shotgun (WGS) entry which is preliminary data.</text>
</comment>
<proteinExistence type="predicted"/>
<dbReference type="GO" id="GO:0004842">
    <property type="term" value="F:ubiquitin-protein transferase activity"/>
    <property type="evidence" value="ECO:0007669"/>
    <property type="project" value="InterPro"/>
</dbReference>
<sequence>MPARLGYLLQGLPVVVEADERFFCAMSGRLMTEPVRHSSGVVCDRVSLNDWFTAGLRNICPVTGRALDGWVSVTAYDGLRAEIETWASLQQLDFDALTAAKYKAPAGACRCGLVPPACACSSPVESLHVLEPLRNDWAQYCASGKSQAVRSGSGSLAPEACSHAEVRARGLRRSFSLPSIETA</sequence>
<evidence type="ECO:0000259" key="1">
    <source>
        <dbReference type="SMART" id="SM00504"/>
    </source>
</evidence>